<proteinExistence type="predicted"/>
<dbReference type="GO" id="GO:0003676">
    <property type="term" value="F:nucleic acid binding"/>
    <property type="evidence" value="ECO:0007669"/>
    <property type="project" value="InterPro"/>
</dbReference>
<dbReference type="OrthoDB" id="1166192at2759"/>
<dbReference type="PANTHER" id="PTHR47723">
    <property type="entry name" value="OS05G0353850 PROTEIN"/>
    <property type="match status" value="1"/>
</dbReference>
<comment type="caution">
    <text evidence="2">The sequence shown here is derived from an EMBL/GenBank/DDBJ whole genome shotgun (WGS) entry which is preliminary data.</text>
</comment>
<protein>
    <recommendedName>
        <fullName evidence="1">RNase H type-1 domain-containing protein</fullName>
    </recommendedName>
</protein>
<evidence type="ECO:0000313" key="3">
    <source>
        <dbReference type="Proteomes" id="UP000541444"/>
    </source>
</evidence>
<sequence>MINYGGSGEMDFSGIDVALFVEHYPNCALSTLIVAWKIEFKALDEDLGKDSVEAYRDEVSLDFNKIAELNFEQFGSMDGNNKVCAPFDMDQLQFKLGMCGTQGTHLKTKLACSKAVIEDTSENRICLQDWNLLNCLKTIEPIFCKWKKPHTGFHAINTDGSLSEVGGFGAMLRTEEGIAVKAVAGRVRAQSVIIHELQGIEAGLLLGLRMEIEKVILFTDSEEAYHLLSKEGKPPWRVKRIVERIKKLMLRFVSCLMEQVFREANAAADFLSKIKPMDGFIEMDPSEFSHEMLVIVDEDAAGKPYMRL</sequence>
<dbReference type="InterPro" id="IPR044730">
    <property type="entry name" value="RNase_H-like_dom_plant"/>
</dbReference>
<dbReference type="GO" id="GO:0004523">
    <property type="term" value="F:RNA-DNA hybrid ribonuclease activity"/>
    <property type="evidence" value="ECO:0007669"/>
    <property type="project" value="InterPro"/>
</dbReference>
<dbReference type="EMBL" id="JACGCM010002285">
    <property type="protein sequence ID" value="KAF6141842.1"/>
    <property type="molecule type" value="Genomic_DNA"/>
</dbReference>
<dbReference type="Proteomes" id="UP000541444">
    <property type="component" value="Unassembled WGS sequence"/>
</dbReference>
<feature type="domain" description="RNase H type-1" evidence="1">
    <location>
        <begin position="157"/>
        <end position="273"/>
    </location>
</feature>
<reference evidence="2 3" key="1">
    <citation type="journal article" date="2020" name="IScience">
        <title>Genome Sequencing of the Endangered Kingdonia uniflora (Circaeasteraceae, Ranunculales) Reveals Potential Mechanisms of Evolutionary Specialization.</title>
        <authorList>
            <person name="Sun Y."/>
            <person name="Deng T."/>
            <person name="Zhang A."/>
            <person name="Moore M.J."/>
            <person name="Landis J.B."/>
            <person name="Lin N."/>
            <person name="Zhang H."/>
            <person name="Zhang X."/>
            <person name="Huang J."/>
            <person name="Zhang X."/>
            <person name="Sun H."/>
            <person name="Wang H."/>
        </authorList>
    </citation>
    <scope>NUCLEOTIDE SEQUENCE [LARGE SCALE GENOMIC DNA]</scope>
    <source>
        <strain evidence="2">TB1705</strain>
        <tissue evidence="2">Leaf</tissue>
    </source>
</reference>
<dbReference type="Pfam" id="PF13456">
    <property type="entry name" value="RVT_3"/>
    <property type="match status" value="1"/>
</dbReference>
<dbReference type="Gene3D" id="3.30.420.10">
    <property type="entry name" value="Ribonuclease H-like superfamily/Ribonuclease H"/>
    <property type="match status" value="1"/>
</dbReference>
<keyword evidence="3" id="KW-1185">Reference proteome</keyword>
<dbReference type="InterPro" id="IPR012337">
    <property type="entry name" value="RNaseH-like_sf"/>
</dbReference>
<gene>
    <name evidence="2" type="ORF">GIB67_003213</name>
</gene>
<evidence type="ECO:0000313" key="2">
    <source>
        <dbReference type="EMBL" id="KAF6141842.1"/>
    </source>
</evidence>
<dbReference type="InterPro" id="IPR053151">
    <property type="entry name" value="RNase_H-like"/>
</dbReference>
<accession>A0A7J7LGX7</accession>
<dbReference type="InterPro" id="IPR036397">
    <property type="entry name" value="RNaseH_sf"/>
</dbReference>
<dbReference type="SUPFAM" id="SSF53098">
    <property type="entry name" value="Ribonuclease H-like"/>
    <property type="match status" value="1"/>
</dbReference>
<dbReference type="CDD" id="cd06222">
    <property type="entry name" value="RNase_H_like"/>
    <property type="match status" value="1"/>
</dbReference>
<evidence type="ECO:0000259" key="1">
    <source>
        <dbReference type="Pfam" id="PF13456"/>
    </source>
</evidence>
<organism evidence="2 3">
    <name type="scientific">Kingdonia uniflora</name>
    <dbReference type="NCBI Taxonomy" id="39325"/>
    <lineage>
        <taxon>Eukaryota</taxon>
        <taxon>Viridiplantae</taxon>
        <taxon>Streptophyta</taxon>
        <taxon>Embryophyta</taxon>
        <taxon>Tracheophyta</taxon>
        <taxon>Spermatophyta</taxon>
        <taxon>Magnoliopsida</taxon>
        <taxon>Ranunculales</taxon>
        <taxon>Circaeasteraceae</taxon>
        <taxon>Kingdonia</taxon>
    </lineage>
</organism>
<name>A0A7J7LGX7_9MAGN</name>
<dbReference type="PANTHER" id="PTHR47723:SF19">
    <property type="entry name" value="POLYNUCLEOTIDYL TRANSFERASE, RIBONUCLEASE H-LIKE SUPERFAMILY PROTEIN"/>
    <property type="match status" value="1"/>
</dbReference>
<dbReference type="AlphaFoldDB" id="A0A7J7LGX7"/>
<dbReference type="InterPro" id="IPR002156">
    <property type="entry name" value="RNaseH_domain"/>
</dbReference>